<proteinExistence type="predicted"/>
<dbReference type="InterPro" id="IPR011856">
    <property type="entry name" value="tRNA_endonuc-like_dom_sf"/>
</dbReference>
<dbReference type="SUPFAM" id="SSF143847">
    <property type="entry name" value="XisI-like"/>
    <property type="match status" value="1"/>
</dbReference>
<dbReference type="InterPro" id="IPR011335">
    <property type="entry name" value="Restrct_endonuc-II-like"/>
</dbReference>
<dbReference type="CDD" id="cd22366">
    <property type="entry name" value="XisH-like"/>
    <property type="match status" value="1"/>
</dbReference>
<dbReference type="InterPro" id="IPR035943">
    <property type="entry name" value="XisI-like_sf"/>
</dbReference>
<gene>
    <name evidence="1" type="ordered locus">Npun_R0526</name>
</gene>
<dbReference type="PhylomeDB" id="B2J848"/>
<evidence type="ECO:0008006" key="3">
    <source>
        <dbReference type="Google" id="ProtNLM"/>
    </source>
</evidence>
<dbReference type="InterPro" id="IPR014919">
    <property type="entry name" value="XisH"/>
</dbReference>
<organism evidence="1 2">
    <name type="scientific">Nostoc punctiforme (strain ATCC 29133 / PCC 73102)</name>
    <dbReference type="NCBI Taxonomy" id="63737"/>
    <lineage>
        <taxon>Bacteria</taxon>
        <taxon>Bacillati</taxon>
        <taxon>Cyanobacteriota</taxon>
        <taxon>Cyanophyceae</taxon>
        <taxon>Nostocales</taxon>
        <taxon>Nostocaceae</taxon>
        <taxon>Nostoc</taxon>
    </lineage>
</organism>
<dbReference type="EMBL" id="CP001037">
    <property type="protein sequence ID" value="ACC79297.1"/>
    <property type="molecule type" value="Genomic_DNA"/>
</dbReference>
<dbReference type="Gene3D" id="3.30.310.110">
    <property type="entry name" value="XisI-like"/>
    <property type="match status" value="1"/>
</dbReference>
<reference evidence="1 2" key="2">
    <citation type="journal article" date="2013" name="Plant Physiol.">
        <title>A Nostoc punctiforme Sugar Transporter Necessary to Establish a Cyanobacterium-Plant Symbiosis.</title>
        <authorList>
            <person name="Ekman M."/>
            <person name="Picossi S."/>
            <person name="Campbell E.L."/>
            <person name="Meeks J.C."/>
            <person name="Flores E."/>
        </authorList>
    </citation>
    <scope>NUCLEOTIDE SEQUENCE [LARGE SCALE GENOMIC DNA]</scope>
    <source>
        <strain evidence="2">ATCC 29133 / PCC 73102</strain>
    </source>
</reference>
<accession>B2J848</accession>
<protein>
    <recommendedName>
        <fullName evidence="3">FdxN element excision controlling factor protein</fullName>
    </recommendedName>
</protein>
<dbReference type="GO" id="GO:0003676">
    <property type="term" value="F:nucleic acid binding"/>
    <property type="evidence" value="ECO:0007669"/>
    <property type="project" value="InterPro"/>
</dbReference>
<evidence type="ECO:0000313" key="1">
    <source>
        <dbReference type="EMBL" id="ACC79297.1"/>
    </source>
</evidence>
<keyword evidence="2" id="KW-1185">Reference proteome</keyword>
<dbReference type="AlphaFoldDB" id="B2J848"/>
<dbReference type="SUPFAM" id="SSF52980">
    <property type="entry name" value="Restriction endonuclease-like"/>
    <property type="match status" value="1"/>
</dbReference>
<dbReference type="STRING" id="63737.Npun_R0526"/>
<dbReference type="EnsemblBacteria" id="ACC79297">
    <property type="protein sequence ID" value="ACC79297"/>
    <property type="gene ID" value="Npun_R0526"/>
</dbReference>
<dbReference type="Pfam" id="PF08814">
    <property type="entry name" value="XisH"/>
    <property type="match status" value="1"/>
</dbReference>
<sequence length="210" mass="23838">MAAKDIFHDAVKRALENEGWLITNDPLFLRFGGLDMYIGLGAEKVLAAERNQEKIAVEVKSFVAPSTTTEFSTALGQYLKYQLALEEEQPERLLSLAVPLDTYRSFFTLELPRLLIQRYQVGLIVFDPQEETNAYGTLRERKMAKVEQYRQLIQELLLGYSEIKASNEEVEAEVIFDRERVGLCPAVGIATKLFMRGGQISVAYMVVFCI</sequence>
<name>B2J848_NOSP7</name>
<dbReference type="HOGENOM" id="CLU_1309079_0_0_3"/>
<dbReference type="Gene3D" id="3.40.1350.10">
    <property type="match status" value="1"/>
</dbReference>
<dbReference type="Proteomes" id="UP000001191">
    <property type="component" value="Chromosome"/>
</dbReference>
<dbReference type="KEGG" id="npu:Npun_R0526"/>
<dbReference type="InterPro" id="IPR014968">
    <property type="entry name" value="XisI"/>
</dbReference>
<dbReference type="SMR" id="B2J848"/>
<dbReference type="Pfam" id="PF08869">
    <property type="entry name" value="XisI"/>
    <property type="match status" value="1"/>
</dbReference>
<reference evidence="2" key="1">
    <citation type="submission" date="2008-04" db="EMBL/GenBank/DDBJ databases">
        <title>Complete sequence of chromosome of Nostoc punctiforme ATCC 29133.</title>
        <authorList>
            <consortium name="US DOE Joint Genome Institute"/>
            <person name="Copeland A."/>
            <person name="Lucas S."/>
            <person name="Lapidus A."/>
            <person name="Glavina del Rio T."/>
            <person name="Dalin E."/>
            <person name="Tice H."/>
            <person name="Pitluck S."/>
            <person name="Chain P."/>
            <person name="Malfatti S."/>
            <person name="Shin M."/>
            <person name="Vergez L."/>
            <person name="Schmutz J."/>
            <person name="Larimer F."/>
            <person name="Land M."/>
            <person name="Hauser L."/>
            <person name="Kyrpides N."/>
            <person name="Kim E."/>
            <person name="Meeks J.C."/>
            <person name="Elhai J."/>
            <person name="Campbell E.L."/>
            <person name="Thiel T."/>
            <person name="Longmire J."/>
            <person name="Potts M."/>
            <person name="Atlas R."/>
        </authorList>
    </citation>
    <scope>NUCLEOTIDE SEQUENCE [LARGE SCALE GENOMIC DNA]</scope>
    <source>
        <strain evidence="2">ATCC 29133 / PCC 73102</strain>
    </source>
</reference>
<evidence type="ECO:0000313" key="2">
    <source>
        <dbReference type="Proteomes" id="UP000001191"/>
    </source>
</evidence>
<dbReference type="eggNOG" id="ENOG502ZTX9">
    <property type="taxonomic scope" value="Bacteria"/>
</dbReference>